<evidence type="ECO:0000313" key="1">
    <source>
        <dbReference type="EMBL" id="RXI00938.1"/>
    </source>
</evidence>
<dbReference type="EMBL" id="RDQH01000330">
    <property type="protein sequence ID" value="RXI00938.1"/>
    <property type="molecule type" value="Genomic_DNA"/>
</dbReference>
<keyword evidence="2" id="KW-1185">Reference proteome</keyword>
<accession>A0A498K0X0</accession>
<organism evidence="1 2">
    <name type="scientific">Malus domestica</name>
    <name type="common">Apple</name>
    <name type="synonym">Pyrus malus</name>
    <dbReference type="NCBI Taxonomy" id="3750"/>
    <lineage>
        <taxon>Eukaryota</taxon>
        <taxon>Viridiplantae</taxon>
        <taxon>Streptophyta</taxon>
        <taxon>Embryophyta</taxon>
        <taxon>Tracheophyta</taxon>
        <taxon>Spermatophyta</taxon>
        <taxon>Magnoliopsida</taxon>
        <taxon>eudicotyledons</taxon>
        <taxon>Gunneridae</taxon>
        <taxon>Pentapetalae</taxon>
        <taxon>rosids</taxon>
        <taxon>fabids</taxon>
        <taxon>Rosales</taxon>
        <taxon>Rosaceae</taxon>
        <taxon>Amygdaloideae</taxon>
        <taxon>Maleae</taxon>
        <taxon>Malus</taxon>
    </lineage>
</organism>
<dbReference type="Proteomes" id="UP000290289">
    <property type="component" value="Chromosome 4"/>
</dbReference>
<name>A0A498K0X0_MALDO</name>
<evidence type="ECO:0000313" key="2">
    <source>
        <dbReference type="Proteomes" id="UP000290289"/>
    </source>
</evidence>
<gene>
    <name evidence="1" type="ORF">DVH24_001172</name>
</gene>
<proteinExistence type="predicted"/>
<reference evidence="1 2" key="1">
    <citation type="submission" date="2018-10" db="EMBL/GenBank/DDBJ databases">
        <title>A high-quality apple genome assembly.</title>
        <authorList>
            <person name="Hu J."/>
        </authorList>
    </citation>
    <scope>NUCLEOTIDE SEQUENCE [LARGE SCALE GENOMIC DNA]</scope>
    <source>
        <strain evidence="2">cv. HFTH1</strain>
        <tissue evidence="1">Young leaf</tissue>
    </source>
</reference>
<dbReference type="AlphaFoldDB" id="A0A498K0X0"/>
<sequence length="182" mass="20640">MEPLAQQFTGLRVKMITALHLEALKALNPAEAKQNVGVWKDLGEVTINWVKDYTFIIIVKDEETASRILNQVPWVVMKQNFSVKRWPSYLVVDEVLAHMVQMKGVPLFLSMEENAKRLAGEVGDFIVIEDLAKARGFLQNLTLNAYKTSAINVGESVTRTWNAHLSKAGEVVWCMRNKLKQK</sequence>
<protein>
    <submittedName>
        <fullName evidence="1">Uncharacterized protein</fullName>
    </submittedName>
</protein>
<comment type="caution">
    <text evidence="1">The sequence shown here is derived from an EMBL/GenBank/DDBJ whole genome shotgun (WGS) entry which is preliminary data.</text>
</comment>
<dbReference type="STRING" id="3750.A0A498K0X0"/>